<keyword evidence="1" id="KW-1003">Cell membrane</keyword>
<feature type="transmembrane region" description="Helical" evidence="2">
    <location>
        <begin position="46"/>
        <end position="65"/>
    </location>
</feature>
<organism evidence="3 4">
    <name type="scientific">Halorubellus litoreus</name>
    <dbReference type="NCBI Taxonomy" id="755308"/>
    <lineage>
        <taxon>Archaea</taxon>
        <taxon>Methanobacteriati</taxon>
        <taxon>Methanobacteriota</taxon>
        <taxon>Stenosarchaea group</taxon>
        <taxon>Halobacteria</taxon>
        <taxon>Halobacteriales</taxon>
        <taxon>Halorubellaceae</taxon>
        <taxon>Halorubellus</taxon>
    </lineage>
</organism>
<dbReference type="PIRSF" id="PIRSF016661">
    <property type="entry name" value="BioY"/>
    <property type="match status" value="1"/>
</dbReference>
<comment type="caution">
    <text evidence="3">The sequence shown here is derived from an EMBL/GenBank/DDBJ whole genome shotgun (WGS) entry which is preliminary data.</text>
</comment>
<gene>
    <name evidence="3" type="ORF">ACFQGB_17575</name>
</gene>
<dbReference type="Proteomes" id="UP001596395">
    <property type="component" value="Unassembled WGS sequence"/>
</dbReference>
<dbReference type="Pfam" id="PF02632">
    <property type="entry name" value="BioY"/>
    <property type="match status" value="1"/>
</dbReference>
<keyword evidence="2" id="KW-1133">Transmembrane helix</keyword>
<keyword evidence="1" id="KW-0813">Transport</keyword>
<feature type="transmembrane region" description="Helical" evidence="2">
    <location>
        <begin position="101"/>
        <end position="119"/>
    </location>
</feature>
<evidence type="ECO:0000256" key="1">
    <source>
        <dbReference type="PIRNR" id="PIRNR016661"/>
    </source>
</evidence>
<keyword evidence="2" id="KW-0812">Transmembrane</keyword>
<dbReference type="GO" id="GO:0005886">
    <property type="term" value="C:plasma membrane"/>
    <property type="evidence" value="ECO:0007669"/>
    <property type="project" value="UniProtKB-SubCell"/>
</dbReference>
<keyword evidence="4" id="KW-1185">Reference proteome</keyword>
<dbReference type="EMBL" id="JBHSXN010000003">
    <property type="protein sequence ID" value="MFC6954679.1"/>
    <property type="molecule type" value="Genomic_DNA"/>
</dbReference>
<reference evidence="3 4" key="1">
    <citation type="journal article" date="2019" name="Int. J. Syst. Evol. Microbiol.">
        <title>The Global Catalogue of Microorganisms (GCM) 10K type strain sequencing project: providing services to taxonomists for standard genome sequencing and annotation.</title>
        <authorList>
            <consortium name="The Broad Institute Genomics Platform"/>
            <consortium name="The Broad Institute Genome Sequencing Center for Infectious Disease"/>
            <person name="Wu L."/>
            <person name="Ma J."/>
        </authorList>
    </citation>
    <scope>NUCLEOTIDE SEQUENCE [LARGE SCALE GENOMIC DNA]</scope>
    <source>
        <strain evidence="3 4">GX26</strain>
    </source>
</reference>
<keyword evidence="1 2" id="KW-0472">Membrane</keyword>
<comment type="similarity">
    <text evidence="1">Belongs to the BioY family.</text>
</comment>
<dbReference type="PANTHER" id="PTHR34295:SF1">
    <property type="entry name" value="BIOTIN TRANSPORTER BIOY"/>
    <property type="match status" value="1"/>
</dbReference>
<name>A0ABD5VH12_9EURY</name>
<evidence type="ECO:0000313" key="4">
    <source>
        <dbReference type="Proteomes" id="UP001596395"/>
    </source>
</evidence>
<evidence type="ECO:0000313" key="3">
    <source>
        <dbReference type="EMBL" id="MFC6954679.1"/>
    </source>
</evidence>
<accession>A0ABD5VH12</accession>
<dbReference type="AlphaFoldDB" id="A0ABD5VH12"/>
<proteinExistence type="inferred from homology"/>
<dbReference type="PANTHER" id="PTHR34295">
    <property type="entry name" value="BIOTIN TRANSPORTER BIOY"/>
    <property type="match status" value="1"/>
</dbReference>
<dbReference type="GO" id="GO:0015225">
    <property type="term" value="F:biotin transmembrane transporter activity"/>
    <property type="evidence" value="ECO:0007669"/>
    <property type="project" value="UniProtKB-UniRule"/>
</dbReference>
<dbReference type="InterPro" id="IPR003784">
    <property type="entry name" value="BioY"/>
</dbReference>
<protein>
    <submittedName>
        <fullName evidence="3">Biotin transporter BioY</fullName>
    </submittedName>
</protein>
<comment type="subcellular location">
    <subcellularLocation>
        <location evidence="1">Cell membrane</location>
        <topology evidence="1">Multi-pass membrane protein</topology>
    </subcellularLocation>
</comment>
<feature type="transmembrane region" description="Helical" evidence="2">
    <location>
        <begin position="71"/>
        <end position="94"/>
    </location>
</feature>
<feature type="transmembrane region" description="Helical" evidence="2">
    <location>
        <begin position="15"/>
        <end position="34"/>
    </location>
</feature>
<evidence type="ECO:0000256" key="2">
    <source>
        <dbReference type="SAM" id="Phobius"/>
    </source>
</evidence>
<feature type="transmembrane region" description="Helical" evidence="2">
    <location>
        <begin position="131"/>
        <end position="155"/>
    </location>
</feature>
<dbReference type="Gene3D" id="1.10.1760.20">
    <property type="match status" value="1"/>
</dbReference>
<sequence length="193" mass="19301">MSTRTENVDLVPGEVVGNLARAALLAALVGAFAYVKFPNPVSPVDVTLQVLGVFLAGILLGPLWGGASLGLYLVAGALGAPIFNGGAAGIGHLFGSTAGYLWSYPIAAALVGFLAHGGVETRSLEDLAVWRLVAAMVAGTVVIYALGVAGLMVVLGYGLGKAFGVGAAAFLPAEAVKVAAAVGIVRSDALRVE</sequence>
<dbReference type="RefSeq" id="WP_336351616.1">
    <property type="nucleotide sequence ID" value="NZ_JAZAQL010000003.1"/>
</dbReference>